<reference evidence="1" key="1">
    <citation type="submission" date="2024-11" db="EMBL/GenBank/DDBJ databases">
        <title>Description of Massilia orientalis sp. nov., isolated from rhizosphere soil of Ageratina adenophora.</title>
        <authorList>
            <person name="Wang Y."/>
        </authorList>
    </citation>
    <scope>NUCLEOTIDE SEQUENCE</scope>
    <source>
        <strain evidence="1">YIM B02787</strain>
    </source>
</reference>
<evidence type="ECO:0000313" key="1">
    <source>
        <dbReference type="EMBL" id="MFJ1471823.1"/>
    </source>
</evidence>
<accession>A0ACC7MK35</accession>
<keyword evidence="2" id="KW-1185">Reference proteome</keyword>
<protein>
    <submittedName>
        <fullName evidence="1">TnsD family Tn7-like transposition protein</fullName>
    </submittedName>
</protein>
<dbReference type="Proteomes" id="UP001168096">
    <property type="component" value="Unassembled WGS sequence"/>
</dbReference>
<comment type="caution">
    <text evidence="1">The sequence shown here is derived from an EMBL/GenBank/DDBJ whole genome shotgun (WGS) entry which is preliminary data.</text>
</comment>
<gene>
    <name evidence="1" type="ORF">QPK29_029225</name>
</gene>
<organism evidence="1 2">
    <name type="scientific">Massilia orientalis</name>
    <dbReference type="NCBI Taxonomy" id="3050128"/>
    <lineage>
        <taxon>Bacteria</taxon>
        <taxon>Pseudomonadati</taxon>
        <taxon>Pseudomonadota</taxon>
        <taxon>Betaproteobacteria</taxon>
        <taxon>Burkholderiales</taxon>
        <taxon>Oxalobacteraceae</taxon>
        <taxon>Telluria group</taxon>
        <taxon>Massilia</taxon>
    </lineage>
</organism>
<proteinExistence type="predicted"/>
<dbReference type="EMBL" id="JASNRB020000027">
    <property type="protein sequence ID" value="MFJ1471823.1"/>
    <property type="molecule type" value="Genomic_DNA"/>
</dbReference>
<sequence>MKASTWAAVVERAAKPSVALEAKLAGKAGDIVVPEETIFGIVARHHALTGHPASGDTLIELLGRRCVTLATAFPSGLHLISKHLQLPVNTIEELIEGHTILPCFRPFMNSAHYTRIADSMAMGTATNTKITLGLLASRVGAEDVPRFCPVCAGTDCETIGIATWYRAHQFPGVLVCPYHGVPLVAFGCLTQRLKRTQLFLPAAATKWNGQKSVANVDDRALEKLGVVSRLIAQLFLLRGVPLDPLTWRNHYLAHLVDRNLATASMRVRHRALQSALLDFWGSMRNLPPFDGIFARCAGDDSWLTSLYRRPRAAHHPLLHVLLIGFLAESVESFLWIDIPSPAVTSAPDEQASTATECKITALAAEGRSMRQVAKELGLSVNAVLVKAEKIGIGFTRRSKKLDVAVRSRVRRALAAGDTIANIANTTGLSASTVNRILGADRGLQTQRTATIREQRQTQARDKLRAALVASPSAGFKALQTALGADFIWLYRHDRAWLQAQLPTTLRIVERTSSVDWCARDMAMAERVELAAAAILDPSRRPLRVTLNEIGRYTGNASWLDKHLARLPRTAELLSQVLEPAAVFRARQLAWREKHTEDALR</sequence>
<evidence type="ECO:0000313" key="2">
    <source>
        <dbReference type="Proteomes" id="UP001168096"/>
    </source>
</evidence>
<name>A0ACC7MK35_9BURK</name>